<dbReference type="Pfam" id="PF20438">
    <property type="entry name" value="SpoIVA_middle"/>
    <property type="match status" value="1"/>
</dbReference>
<dbReference type="GO" id="GO:0043934">
    <property type="term" value="P:sporulation"/>
    <property type="evidence" value="ECO:0007669"/>
    <property type="project" value="InterPro"/>
</dbReference>
<keyword evidence="5" id="KW-1185">Reference proteome</keyword>
<dbReference type="AlphaFoldDB" id="A0A6F8ZFR6"/>
<evidence type="ECO:0000259" key="3">
    <source>
        <dbReference type="Pfam" id="PF20439"/>
    </source>
</evidence>
<dbReference type="InterPro" id="IPR046842">
    <property type="entry name" value="SpoIVA_ATPase"/>
</dbReference>
<dbReference type="EMBL" id="LR778114">
    <property type="protein sequence ID" value="CAB1128721.1"/>
    <property type="molecule type" value="Genomic_DNA"/>
</dbReference>
<proteinExistence type="predicted"/>
<evidence type="ECO:0000259" key="2">
    <source>
        <dbReference type="Pfam" id="PF20438"/>
    </source>
</evidence>
<gene>
    <name evidence="4" type="primary">spoIVA</name>
    <name evidence="4" type="ORF">R50_1215</name>
</gene>
<sequence>MMETTRDARMEKLEKFDLFKDLAERTGGDVYIGVVGPVRTGKSTFIKRFMERMVIPAISDPNDRQRAIDSLPQSGTGRTIMTTEPKFIPDDGIEIALSDAISFKARLVDCVGYAVEGALGYLEDEGPRMILTPWSETPMPFEEAAEIGTRKVIEEHSTIGLVITTDGSFGELPREAYEPAEERVVRELSELGKPFVVVLNTARPFAEETLALAQDLSERYDVPVLPHNCLELRTEDIASILEQVLYEFPVNSIDFELLDWLPALPEDHWLRQSFAQLTESVRQGIHRLRDVTAAVRELGSHELVQEVRLAHMDLGTGSAAVSLGARDDLFYRVLAEMADRHVAGRADIVRLWREYVEAKAEWDKVAEAVRDVRATGYGMVPPTLSELVLEEPQPIRRGNQFGVRLKATAPSIHMIRADIETEITPIIGTERQADELVQYLMEQFEDDPKRLWETNLFGRSLHEVVKEGIQSKLFKMPENAQEKLQETLQRIINEGSGGLICIII</sequence>
<dbReference type="Proteomes" id="UP000503399">
    <property type="component" value="Chromosome"/>
</dbReference>
<dbReference type="PIRSF" id="PIRSF007466">
    <property type="entry name" value="SpoIVA"/>
    <property type="match status" value="1"/>
</dbReference>
<name>A0A6F8ZFR6_9FIRM</name>
<dbReference type="InterPro" id="IPR014201">
    <property type="entry name" value="Spore_IV_A"/>
</dbReference>
<feature type="domain" description="Stage IV sporulation protein A middle" evidence="2">
    <location>
        <begin position="250"/>
        <end position="428"/>
    </location>
</feature>
<feature type="domain" description="Stage IV sporulation protein A ATPase" evidence="1">
    <location>
        <begin position="13"/>
        <end position="249"/>
    </location>
</feature>
<dbReference type="GO" id="GO:0016887">
    <property type="term" value="F:ATP hydrolysis activity"/>
    <property type="evidence" value="ECO:0007669"/>
    <property type="project" value="InterPro"/>
</dbReference>
<protein>
    <submittedName>
        <fullName evidence="4">Morphogenetic stage IV sporulation protein</fullName>
    </submittedName>
</protein>
<accession>A0A6F8ZFR6</accession>
<dbReference type="GO" id="GO:0005524">
    <property type="term" value="F:ATP binding"/>
    <property type="evidence" value="ECO:0007669"/>
    <property type="project" value="InterPro"/>
</dbReference>
<dbReference type="InterPro" id="IPR046840">
    <property type="entry name" value="SpoIVA_C"/>
</dbReference>
<dbReference type="Gene3D" id="3.40.50.300">
    <property type="entry name" value="P-loop containing nucleotide triphosphate hydrolases"/>
    <property type="match status" value="1"/>
</dbReference>
<feature type="domain" description="Sporulation stage IV protein A C-terminal" evidence="3">
    <location>
        <begin position="429"/>
        <end position="504"/>
    </location>
</feature>
<dbReference type="Pfam" id="PF09547">
    <property type="entry name" value="SpoIVA_ATPase"/>
    <property type="match status" value="1"/>
</dbReference>
<dbReference type="NCBIfam" id="TIGR02836">
    <property type="entry name" value="spore_IV_A"/>
    <property type="match status" value="1"/>
</dbReference>
<dbReference type="InterPro" id="IPR046841">
    <property type="entry name" value="SpoIVA_middle"/>
</dbReference>
<dbReference type="Pfam" id="PF20439">
    <property type="entry name" value="SpoIVA_C"/>
    <property type="match status" value="1"/>
</dbReference>
<dbReference type="KEGG" id="hfv:R50_1215"/>
<reference evidence="4 5" key="1">
    <citation type="submission" date="2020-02" db="EMBL/GenBank/DDBJ databases">
        <authorList>
            <person name="Hogendoorn C."/>
        </authorList>
    </citation>
    <scope>NUCLEOTIDE SEQUENCE [LARGE SCALE GENOMIC DNA]</scope>
    <source>
        <strain evidence="4">R501</strain>
    </source>
</reference>
<evidence type="ECO:0000259" key="1">
    <source>
        <dbReference type="Pfam" id="PF09547"/>
    </source>
</evidence>
<dbReference type="SUPFAM" id="SSF52540">
    <property type="entry name" value="P-loop containing nucleoside triphosphate hydrolases"/>
    <property type="match status" value="1"/>
</dbReference>
<evidence type="ECO:0000313" key="5">
    <source>
        <dbReference type="Proteomes" id="UP000503399"/>
    </source>
</evidence>
<organism evidence="4 5">
    <name type="scientific">Candidatus Hydrogenisulfobacillus filiaventi</name>
    <dbReference type="NCBI Taxonomy" id="2707344"/>
    <lineage>
        <taxon>Bacteria</taxon>
        <taxon>Bacillati</taxon>
        <taxon>Bacillota</taxon>
        <taxon>Clostridia</taxon>
        <taxon>Eubacteriales</taxon>
        <taxon>Clostridiales Family XVII. Incertae Sedis</taxon>
        <taxon>Candidatus Hydrogenisulfobacillus</taxon>
    </lineage>
</organism>
<dbReference type="InterPro" id="IPR027417">
    <property type="entry name" value="P-loop_NTPase"/>
</dbReference>
<evidence type="ECO:0000313" key="4">
    <source>
        <dbReference type="EMBL" id="CAB1128721.1"/>
    </source>
</evidence>